<proteinExistence type="predicted"/>
<dbReference type="KEGG" id="gfl:GRFL_0533"/>
<protein>
    <submittedName>
        <fullName evidence="1">Uncharacterized protein</fullName>
    </submittedName>
</protein>
<evidence type="ECO:0000313" key="2">
    <source>
        <dbReference type="Proteomes" id="UP000186230"/>
    </source>
</evidence>
<accession>A0A1L7I0X8</accession>
<dbReference type="Proteomes" id="UP000186230">
    <property type="component" value="Chromosome"/>
</dbReference>
<dbReference type="EMBL" id="CP016359">
    <property type="protein sequence ID" value="APU67257.1"/>
    <property type="molecule type" value="Genomic_DNA"/>
</dbReference>
<evidence type="ECO:0000313" key="1">
    <source>
        <dbReference type="EMBL" id="APU67257.1"/>
    </source>
</evidence>
<dbReference type="STRING" id="1229726.GRFL_0533"/>
<gene>
    <name evidence="1" type="ORF">GRFL_0533</name>
</gene>
<name>A0A1L7I0X8_9FLAO</name>
<dbReference type="AlphaFoldDB" id="A0A1L7I0X8"/>
<keyword evidence="2" id="KW-1185">Reference proteome</keyword>
<dbReference type="RefSeq" id="WP_157492989.1">
    <property type="nucleotide sequence ID" value="NZ_AMRU01000003.1"/>
</dbReference>
<sequence length="55" mass="6380">MSSNKASFYLVSFFMVIALALFLYWRAGIGWQIYVLLLAAVVYLVLFFLKILNLK</sequence>
<reference evidence="1 2" key="1">
    <citation type="submission" date="2016-07" db="EMBL/GenBank/DDBJ databases">
        <title>Multi-omics approach to identify versatile polysaccharide utilization systems of a marine flavobacterium Gramella flava.</title>
        <authorList>
            <person name="Tang K."/>
        </authorList>
    </citation>
    <scope>NUCLEOTIDE SEQUENCE [LARGE SCALE GENOMIC DNA]</scope>
    <source>
        <strain evidence="1 2">JLT2011</strain>
    </source>
</reference>
<organism evidence="1 2">
    <name type="scientific">Christiangramia flava JLT2011</name>
    <dbReference type="NCBI Taxonomy" id="1229726"/>
    <lineage>
        <taxon>Bacteria</taxon>
        <taxon>Pseudomonadati</taxon>
        <taxon>Bacteroidota</taxon>
        <taxon>Flavobacteriia</taxon>
        <taxon>Flavobacteriales</taxon>
        <taxon>Flavobacteriaceae</taxon>
        <taxon>Christiangramia</taxon>
    </lineage>
</organism>